<dbReference type="OrthoDB" id="3878001at2759"/>
<proteinExistence type="predicted"/>
<evidence type="ECO:0000313" key="3">
    <source>
        <dbReference type="Proteomes" id="UP000269276"/>
    </source>
</evidence>
<feature type="region of interest" description="Disordered" evidence="1">
    <location>
        <begin position="1"/>
        <end position="55"/>
    </location>
</feature>
<gene>
    <name evidence="2" type="ORF">D0863_00472</name>
</gene>
<accession>A0A3M7EQF3</accession>
<dbReference type="VEuPathDB" id="FungiDB:BTJ68_15345"/>
<organism evidence="2 3">
    <name type="scientific">Hortaea werneckii</name>
    <name type="common">Black yeast</name>
    <name type="synonym">Cladosporium werneckii</name>
    <dbReference type="NCBI Taxonomy" id="91943"/>
    <lineage>
        <taxon>Eukaryota</taxon>
        <taxon>Fungi</taxon>
        <taxon>Dikarya</taxon>
        <taxon>Ascomycota</taxon>
        <taxon>Pezizomycotina</taxon>
        <taxon>Dothideomycetes</taxon>
        <taxon>Dothideomycetidae</taxon>
        <taxon>Mycosphaerellales</taxon>
        <taxon>Teratosphaeriaceae</taxon>
        <taxon>Hortaea</taxon>
    </lineage>
</organism>
<dbReference type="AlphaFoldDB" id="A0A3M7EQF3"/>
<sequence length="413" mass="47190">MNAGAGFHNTGREEGASPSLDISQHSAKNAGVEPPRDVGQQELTPDRPNTTQPNEHYVYEVDLFRSLSFLVDRALEELTYSMGNLIEVVEIPKQRHSKGRDVPYTELCDLPPSKEKMRWQNVIMQLQPSSTPKKTRQVFMKAIDSFEFDAAVTARQIIRGLSQTFDSLAFAGRQFLQNSDPFIHDWLTIHSKAKQWANEGILPRKTRVCHTYQDMALTALLELNEDLRQFHAHTRKAYADVQKALSIATAVDSKWGSHSRPAKDKTIAKWLGPSHIRHEQIWLKIGALHLHEWMQTMSESLRETALLHKELREHLIRYLPVMASQIEQQEQDESHVDRSVLRAMTVKNAAILGSEPSRHLEDLSDEQERPRKYPKLMDHLDGRRQVSPELIPSSDSESEGEFGVRVSHFTIVC</sequence>
<feature type="region of interest" description="Disordered" evidence="1">
    <location>
        <begin position="355"/>
        <end position="378"/>
    </location>
</feature>
<evidence type="ECO:0000313" key="2">
    <source>
        <dbReference type="EMBL" id="RMY78788.1"/>
    </source>
</evidence>
<dbReference type="Proteomes" id="UP000269276">
    <property type="component" value="Unassembled WGS sequence"/>
</dbReference>
<dbReference type="EMBL" id="QWIP01000007">
    <property type="protein sequence ID" value="RMY78788.1"/>
    <property type="molecule type" value="Genomic_DNA"/>
</dbReference>
<feature type="compositionally biased region" description="Basic and acidic residues" evidence="1">
    <location>
        <begin position="356"/>
        <end position="378"/>
    </location>
</feature>
<comment type="caution">
    <text evidence="2">The sequence shown here is derived from an EMBL/GenBank/DDBJ whole genome shotgun (WGS) entry which is preliminary data.</text>
</comment>
<reference evidence="2 3" key="1">
    <citation type="journal article" date="2018" name="BMC Genomics">
        <title>Genomic evidence for intraspecific hybridization in a clonal and extremely halotolerant yeast.</title>
        <authorList>
            <person name="Gostincar C."/>
            <person name="Stajich J.E."/>
            <person name="Zupancic J."/>
            <person name="Zalar P."/>
            <person name="Gunde-Cimerman N."/>
        </authorList>
    </citation>
    <scope>NUCLEOTIDE SEQUENCE [LARGE SCALE GENOMIC DNA]</scope>
    <source>
        <strain evidence="2 3">EXF-2682</strain>
    </source>
</reference>
<feature type="compositionally biased region" description="Polar residues" evidence="1">
    <location>
        <begin position="41"/>
        <end position="54"/>
    </location>
</feature>
<evidence type="ECO:0000256" key="1">
    <source>
        <dbReference type="SAM" id="MobiDB-lite"/>
    </source>
</evidence>
<protein>
    <submittedName>
        <fullName evidence="2">Uncharacterized protein</fullName>
    </submittedName>
</protein>
<name>A0A3M7EQF3_HORWE</name>